<dbReference type="FunFam" id="1.10.720.40:FF:000001">
    <property type="entry name" value="LEM domain containing 2, isoform CRA_a"/>
    <property type="match status" value="1"/>
</dbReference>
<dbReference type="GO" id="GO:0031490">
    <property type="term" value="F:chromatin DNA binding"/>
    <property type="evidence" value="ECO:0007669"/>
    <property type="project" value="TreeGrafter"/>
</dbReference>
<evidence type="ECO:0000259" key="8">
    <source>
        <dbReference type="PROSITE" id="PS50954"/>
    </source>
</evidence>
<dbReference type="Pfam" id="PF03020">
    <property type="entry name" value="LEM"/>
    <property type="match status" value="1"/>
</dbReference>
<comment type="subcellular location">
    <subcellularLocation>
        <location evidence="1">Nucleus membrane</location>
    </subcellularLocation>
</comment>
<feature type="compositionally biased region" description="Polar residues" evidence="6">
    <location>
        <begin position="56"/>
        <end position="88"/>
    </location>
</feature>
<protein>
    <recommendedName>
        <fullName evidence="8">LEM domain-containing protein</fullName>
    </recommendedName>
</protein>
<dbReference type="GO" id="GO:0030514">
    <property type="term" value="P:negative regulation of BMP signaling pathway"/>
    <property type="evidence" value="ECO:0007669"/>
    <property type="project" value="TreeGrafter"/>
</dbReference>
<reference evidence="9" key="1">
    <citation type="submission" date="2024-06" db="EMBL/GenBank/DDBJ databases">
        <authorList>
            <person name="Liu X."/>
            <person name="Lenzi L."/>
            <person name="Haldenby T S."/>
            <person name="Uol C."/>
        </authorList>
    </citation>
    <scope>NUCLEOTIDE SEQUENCE</scope>
</reference>
<dbReference type="PROSITE" id="PS50954">
    <property type="entry name" value="LEM"/>
    <property type="match status" value="1"/>
</dbReference>
<feature type="region of interest" description="Disordered" evidence="6">
    <location>
        <begin position="304"/>
        <end position="349"/>
    </location>
</feature>
<name>A0AAV2TG79_CALDB</name>
<feature type="region of interest" description="Disordered" evidence="6">
    <location>
        <begin position="41"/>
        <end position="198"/>
    </location>
</feature>
<dbReference type="PANTHER" id="PTHR13428:SF12">
    <property type="entry name" value="INNER NUCLEAR MEMBRANE PROTEIN MAN1"/>
    <property type="match status" value="1"/>
</dbReference>
<dbReference type="AlphaFoldDB" id="A0AAV2TG79"/>
<feature type="region of interest" description="Disordered" evidence="6">
    <location>
        <begin position="379"/>
        <end position="398"/>
    </location>
</feature>
<organism evidence="9 10">
    <name type="scientific">Calicophoron daubneyi</name>
    <name type="common">Rumen fluke</name>
    <name type="synonym">Paramphistomum daubneyi</name>
    <dbReference type="NCBI Taxonomy" id="300641"/>
    <lineage>
        <taxon>Eukaryota</taxon>
        <taxon>Metazoa</taxon>
        <taxon>Spiralia</taxon>
        <taxon>Lophotrochozoa</taxon>
        <taxon>Platyhelminthes</taxon>
        <taxon>Trematoda</taxon>
        <taxon>Digenea</taxon>
        <taxon>Plagiorchiida</taxon>
        <taxon>Pronocephalata</taxon>
        <taxon>Paramphistomoidea</taxon>
        <taxon>Paramphistomidae</taxon>
        <taxon>Calicophoron</taxon>
    </lineage>
</organism>
<keyword evidence="5" id="KW-0539">Nucleus</keyword>
<evidence type="ECO:0000256" key="4">
    <source>
        <dbReference type="ARBA" id="ARBA00023136"/>
    </source>
</evidence>
<evidence type="ECO:0000313" key="10">
    <source>
        <dbReference type="Proteomes" id="UP001497525"/>
    </source>
</evidence>
<keyword evidence="3 7" id="KW-1133">Transmembrane helix</keyword>
<feature type="compositionally biased region" description="Polar residues" evidence="6">
    <location>
        <begin position="175"/>
        <end position="193"/>
    </location>
</feature>
<feature type="transmembrane region" description="Helical" evidence="7">
    <location>
        <begin position="597"/>
        <end position="625"/>
    </location>
</feature>
<accession>A0AAV2TG79</accession>
<evidence type="ECO:0000256" key="7">
    <source>
        <dbReference type="SAM" id="Phobius"/>
    </source>
</evidence>
<feature type="region of interest" description="Disordered" evidence="6">
    <location>
        <begin position="215"/>
        <end position="259"/>
    </location>
</feature>
<dbReference type="CDD" id="cd12934">
    <property type="entry name" value="LEM"/>
    <property type="match status" value="1"/>
</dbReference>
<dbReference type="InterPro" id="IPR011015">
    <property type="entry name" value="LEM/LEM-like_dom_sf"/>
</dbReference>
<keyword evidence="2 7" id="KW-0812">Transmembrane</keyword>
<dbReference type="Pfam" id="PF09402">
    <property type="entry name" value="MSC"/>
    <property type="match status" value="1"/>
</dbReference>
<dbReference type="SMART" id="SM00540">
    <property type="entry name" value="LEM"/>
    <property type="match status" value="1"/>
</dbReference>
<dbReference type="SUPFAM" id="SSF63451">
    <property type="entry name" value="LEM domain"/>
    <property type="match status" value="1"/>
</dbReference>
<dbReference type="GO" id="GO:0031965">
    <property type="term" value="C:nuclear membrane"/>
    <property type="evidence" value="ECO:0007669"/>
    <property type="project" value="UniProtKB-SubCell"/>
</dbReference>
<evidence type="ECO:0000256" key="2">
    <source>
        <dbReference type="ARBA" id="ARBA00022692"/>
    </source>
</evidence>
<dbReference type="PANTHER" id="PTHR13428">
    <property type="entry name" value="INNER NUCLEAR MEMBRANE PROTEIN MAN1 LEM DOMAIN CONTAINING PROTEIN"/>
    <property type="match status" value="1"/>
</dbReference>
<dbReference type="InterPro" id="IPR018996">
    <property type="entry name" value="Man1/Src1-like_C"/>
</dbReference>
<evidence type="ECO:0000256" key="1">
    <source>
        <dbReference type="ARBA" id="ARBA00004126"/>
    </source>
</evidence>
<proteinExistence type="predicted"/>
<evidence type="ECO:0000256" key="6">
    <source>
        <dbReference type="SAM" id="MobiDB-lite"/>
    </source>
</evidence>
<dbReference type="GO" id="GO:0006998">
    <property type="term" value="P:nuclear envelope organization"/>
    <property type="evidence" value="ECO:0007669"/>
    <property type="project" value="TreeGrafter"/>
</dbReference>
<evidence type="ECO:0000256" key="5">
    <source>
        <dbReference type="ARBA" id="ARBA00023242"/>
    </source>
</evidence>
<comment type="caution">
    <text evidence="9">The sequence shown here is derived from an EMBL/GenBank/DDBJ whole genome shotgun (WGS) entry which is preliminary data.</text>
</comment>
<dbReference type="InterPro" id="IPR012677">
    <property type="entry name" value="Nucleotide-bd_a/b_plait_sf"/>
</dbReference>
<dbReference type="EMBL" id="CAXLJL010000267">
    <property type="protein sequence ID" value="CAL5135465.1"/>
    <property type="molecule type" value="Genomic_DNA"/>
</dbReference>
<evidence type="ECO:0000256" key="3">
    <source>
        <dbReference type="ARBA" id="ARBA00022989"/>
    </source>
</evidence>
<feature type="transmembrane region" description="Helical" evidence="7">
    <location>
        <begin position="417"/>
        <end position="436"/>
    </location>
</feature>
<feature type="domain" description="LEM" evidence="8">
    <location>
        <begin position="1"/>
        <end position="43"/>
    </location>
</feature>
<sequence>MTTPLTDVELRRELQSYGVNPGPLTDTTRSVYFKKLQKLRLQRSENGPNPAHLPASTVSGNNEASNIASNRVTSSKKQSRNLRGQRNNAAPDGSQVPDTVLPNVPQSKAEDLSRVLSPRISLGRAGQSESASSRLTAPFARSPSFSGPRGISGKPAESDVRPVAQTFSPRPVPNATRTPTSPQSLTQPFSSPKSQDEIRNAMRVTSTTYYVERNPTPQVGAEHTPTKKTYVYYGDGGQSEGESDTDVYGEPNRSSPFGNTMSKVAGWIRRGAQQAISTGGEAASVVTGRYSLGLNRYRGLRDDDQVQVSDTDQSDAEGCHKSPFFKKLQSPSNSQLRSRDAGTVTSRSLLFTPPGSVGVSSNRGYSVLSDDTDRELRYRSSQFEKSQPPSPFSRDSPHHAGGLGQFVSNIVSHIPNLILICGVLVLCTLVVSYFILRDHHGEVGRLADLQKVVCSTTVPEDNPNTMDLYGCLHQNDLNTAITVLGKTFDILSRYAGEHYCGISGLSSARMSSVAAMGLVGREVQSLIDKSKSGAFPQIWNNTLFLILHAGKPHFQLVAYDTLGHELGPTSKVMDIKELESLRPYFSGICRLRRLFGWIVRTCVTIFWIILTLSLIFGLFLVLRWIRTKRLERLEKHNSLIRDLVGDVVRLLQQQLRENEADPEQPPYIPVYLLRERLRRQRPEASTLWPEVVRYVYDVETCIGVQEWRGIGETWQWQGGTGWQGSAVADKSQKPPFVVPPTQCLKIRNMFSMGSLDESGKRRIKRELLKKLASCGPVLHIGLDSVGNKGLVYVKCADPETAGRVFHTVHANYFDGRLLTVKFLRDTKYCLRFPEAHRANQPLNAADLE</sequence>
<dbReference type="InterPro" id="IPR035979">
    <property type="entry name" value="RBD_domain_sf"/>
</dbReference>
<dbReference type="Proteomes" id="UP001497525">
    <property type="component" value="Unassembled WGS sequence"/>
</dbReference>
<dbReference type="SUPFAM" id="SSF54928">
    <property type="entry name" value="RNA-binding domain, RBD"/>
    <property type="match status" value="1"/>
</dbReference>
<evidence type="ECO:0000313" key="9">
    <source>
        <dbReference type="EMBL" id="CAL5135465.1"/>
    </source>
</evidence>
<dbReference type="Gene3D" id="1.10.720.40">
    <property type="match status" value="1"/>
</dbReference>
<dbReference type="InterPro" id="IPR003887">
    <property type="entry name" value="LEM_dom"/>
</dbReference>
<dbReference type="InterPro" id="IPR052277">
    <property type="entry name" value="INM_ESCRT-Associated"/>
</dbReference>
<gene>
    <name evidence="9" type="ORF">CDAUBV1_LOCUS9605</name>
</gene>
<keyword evidence="4 7" id="KW-0472">Membrane</keyword>
<dbReference type="Gene3D" id="3.30.70.330">
    <property type="match status" value="1"/>
</dbReference>